<keyword evidence="3 8" id="KW-0540">Nuclease</keyword>
<evidence type="ECO:0000256" key="8">
    <source>
        <dbReference type="HAMAP-Rule" id="MF_01818"/>
    </source>
</evidence>
<proteinExistence type="inferred from homology"/>
<feature type="binding site" evidence="8">
    <location>
        <position position="159"/>
    </location>
    <ligand>
        <name>Zn(2+)</name>
        <dbReference type="ChEBI" id="CHEBI:29105"/>
        <label>2</label>
        <note>catalytic</note>
    </ligand>
</feature>
<feature type="binding site" evidence="8">
    <location>
        <position position="63"/>
    </location>
    <ligand>
        <name>Zn(2+)</name>
        <dbReference type="ChEBI" id="CHEBI:29105"/>
        <label>1</label>
        <note>catalytic</note>
    </ligand>
</feature>
<dbReference type="RefSeq" id="WP_013562118.1">
    <property type="nucleotide sequence ID" value="NC_014961.1"/>
</dbReference>
<dbReference type="GO" id="GO:0042781">
    <property type="term" value="F:3'-tRNA processing endoribonuclease activity"/>
    <property type="evidence" value="ECO:0007669"/>
    <property type="project" value="UniProtKB-UniRule"/>
</dbReference>
<keyword evidence="11" id="KW-1185">Reference proteome</keyword>
<feature type="active site" description="Proton acceptor" evidence="8">
    <location>
        <position position="65"/>
    </location>
</feature>
<comment type="catalytic activity">
    <reaction evidence="8">
        <text>Endonucleolytic cleavage of RNA, removing extra 3' nucleotides from tRNA precursor, generating 3' termini of tRNAs. A 3'-hydroxy group is left at the tRNA terminus and a 5'-phosphoryl group is left at the trailer molecule.</text>
        <dbReference type="EC" id="3.1.26.11"/>
    </reaction>
</comment>
<dbReference type="eggNOG" id="arCOG00501">
    <property type="taxonomic scope" value="Archaea"/>
</dbReference>
<feature type="binding site" evidence="8">
    <location>
        <position position="159"/>
    </location>
    <ligand>
        <name>Zn(2+)</name>
        <dbReference type="ChEBI" id="CHEBI:29105"/>
        <label>1</label>
        <note>catalytic</note>
    </ligand>
</feature>
<dbReference type="GO" id="GO:0008270">
    <property type="term" value="F:zinc ion binding"/>
    <property type="evidence" value="ECO:0007669"/>
    <property type="project" value="UniProtKB-UniRule"/>
</dbReference>
<dbReference type="STRING" id="765177.Desmu_0587"/>
<evidence type="ECO:0000313" key="11">
    <source>
        <dbReference type="Proteomes" id="UP000001068"/>
    </source>
</evidence>
<dbReference type="KEGG" id="dmu:Desmu_0587"/>
<gene>
    <name evidence="8" type="primary">rnz</name>
    <name evidence="10" type="ordered locus">Desmu_0587</name>
</gene>
<comment type="cofactor">
    <cofactor evidence="8">
        <name>Zn(2+)</name>
        <dbReference type="ChEBI" id="CHEBI:29105"/>
    </cofactor>
    <text evidence="8">Binds 2 Zn(2+) ions.</text>
</comment>
<feature type="binding site" evidence="8">
    <location>
        <position position="138"/>
    </location>
    <ligand>
        <name>Zn(2+)</name>
        <dbReference type="ChEBI" id="CHEBI:29105"/>
        <label>1</label>
        <note>catalytic</note>
    </ligand>
</feature>
<dbReference type="InterPro" id="IPR013471">
    <property type="entry name" value="RNase_Z/BN"/>
</dbReference>
<evidence type="ECO:0000313" key="10">
    <source>
        <dbReference type="EMBL" id="ADV64896.1"/>
    </source>
</evidence>
<feature type="binding site" evidence="8">
    <location>
        <position position="61"/>
    </location>
    <ligand>
        <name>Zn(2+)</name>
        <dbReference type="ChEBI" id="CHEBI:29105"/>
        <label>1</label>
        <note>catalytic</note>
    </ligand>
</feature>
<comment type="function">
    <text evidence="8">Zinc phosphodiesterase, which displays some tRNA 3'-processing endonuclease activity. Probably involved in tRNA maturation, by removing a 3'-trailer from precursor tRNA.</text>
</comment>
<dbReference type="PANTHER" id="PTHR46018">
    <property type="entry name" value="ZINC PHOSPHODIESTERASE ELAC PROTEIN 1"/>
    <property type="match status" value="1"/>
</dbReference>
<evidence type="ECO:0000256" key="2">
    <source>
        <dbReference type="ARBA" id="ARBA00022694"/>
    </source>
</evidence>
<evidence type="ECO:0000256" key="6">
    <source>
        <dbReference type="ARBA" id="ARBA00022801"/>
    </source>
</evidence>
<reference evidence="10 11" key="2">
    <citation type="journal article" date="2011" name="Stand. Genomic Sci.">
        <title>Complete genome sequence of Desulfurococcus mucosus type strain (O7/1).</title>
        <authorList>
            <person name="Wirth R."/>
            <person name="Chertkov O."/>
            <person name="Held B."/>
            <person name="Lapidus A."/>
            <person name="Nolan M."/>
            <person name="Lucas S."/>
            <person name="Hammon N."/>
            <person name="Deshpande S."/>
            <person name="Cheng J.F."/>
            <person name="Tapia R."/>
            <person name="Han C."/>
            <person name="Goodwin L."/>
            <person name="Pitluck S."/>
            <person name="Liolios K."/>
            <person name="Ioanna P."/>
            <person name="Ivanova N."/>
            <person name="Mavromatis K."/>
            <person name="Mikhailova N."/>
            <person name="Pati A."/>
            <person name="Chen A."/>
            <person name="Palaniappan K."/>
            <person name="Land M."/>
            <person name="Hauser L."/>
            <person name="Chang Y.J."/>
            <person name="Jeffries C.D."/>
            <person name="Bilek Y."/>
            <person name="Hader T."/>
            <person name="Rohde M."/>
            <person name="Spring S."/>
            <person name="Sikorski J."/>
            <person name="Goker M."/>
            <person name="Woyke T."/>
            <person name="Bristow J."/>
            <person name="Eisen J.A."/>
            <person name="Markowitz V."/>
            <person name="Hugenholtz P."/>
            <person name="Kyrpides N.C."/>
            <person name="Klenk H.P."/>
        </authorList>
    </citation>
    <scope>NUCLEOTIDE SEQUENCE [LARGE SCALE GENOMIC DNA]</scope>
    <source>
        <strain evidence="11">ATCC 35584 / DSM 2162 / JCM 9187 / O7/1</strain>
    </source>
</reference>
<evidence type="ECO:0000256" key="4">
    <source>
        <dbReference type="ARBA" id="ARBA00022723"/>
    </source>
</evidence>
<keyword evidence="6 8" id="KW-0378">Hydrolase</keyword>
<dbReference type="Gene3D" id="3.60.15.10">
    <property type="entry name" value="Ribonuclease Z/Hydroxyacylglutathione hydrolase-like"/>
    <property type="match status" value="1"/>
</dbReference>
<keyword evidence="5 8" id="KW-0255">Endonuclease</keyword>
<dbReference type="EMBL" id="CP002363">
    <property type="protein sequence ID" value="ADV64896.1"/>
    <property type="molecule type" value="Genomic_DNA"/>
</dbReference>
<comment type="subunit">
    <text evidence="1 8">Homodimer.</text>
</comment>
<comment type="similarity">
    <text evidence="8">Belongs to the RNase Z family.</text>
</comment>
<dbReference type="InterPro" id="IPR001279">
    <property type="entry name" value="Metallo-B-lactamas"/>
</dbReference>
<feature type="binding site" evidence="8">
    <location>
        <position position="66"/>
    </location>
    <ligand>
        <name>Zn(2+)</name>
        <dbReference type="ChEBI" id="CHEBI:29105"/>
        <label>2</label>
        <note>catalytic</note>
    </ligand>
</feature>
<dbReference type="Proteomes" id="UP000001068">
    <property type="component" value="Chromosome"/>
</dbReference>
<dbReference type="InterPro" id="IPR036866">
    <property type="entry name" value="RibonucZ/Hydroxyglut_hydro"/>
</dbReference>
<evidence type="ECO:0000259" key="9">
    <source>
        <dbReference type="SMART" id="SM00849"/>
    </source>
</evidence>
<evidence type="ECO:0000256" key="3">
    <source>
        <dbReference type="ARBA" id="ARBA00022722"/>
    </source>
</evidence>
<dbReference type="HAMAP" id="MF_01818">
    <property type="entry name" value="RNase_Z_BN"/>
    <property type="match status" value="1"/>
</dbReference>
<evidence type="ECO:0000256" key="1">
    <source>
        <dbReference type="ARBA" id="ARBA00011738"/>
    </source>
</evidence>
<keyword evidence="7 8" id="KW-0862">Zinc</keyword>
<sequence precursor="true">MNARVFFLGTGAAVPVTRGLPCIAVKADSNIYLFDVGEGCQSKMLKAGLSPLKVKAVFVTHPHGDHYLGLPGVIQTMGLTGRKEPLKLLLPRELDEYFRLILERKLLKPGFPVEFTVLANGEVYRDEKISVRAYPVNHGVEAYGFHVAVAGKTLCYTGDTMPCSSVVENCRGVDVLIHESTFTSDMGPEAHEEYHSTTRDAASAALEAGAASLVLTHISARYSDEDVLRDGLRFFYNTVVARDMMILYL</sequence>
<evidence type="ECO:0000256" key="5">
    <source>
        <dbReference type="ARBA" id="ARBA00022759"/>
    </source>
</evidence>
<dbReference type="PANTHER" id="PTHR46018:SF2">
    <property type="entry name" value="ZINC PHOSPHODIESTERASE ELAC PROTEIN 1"/>
    <property type="match status" value="1"/>
</dbReference>
<feature type="binding site" evidence="8">
    <location>
        <position position="217"/>
    </location>
    <ligand>
        <name>Zn(2+)</name>
        <dbReference type="ChEBI" id="CHEBI:29105"/>
        <label>2</label>
        <note>catalytic</note>
    </ligand>
</feature>
<organism evidence="10 11">
    <name type="scientific">Desulfurococcus mucosus (strain ATCC 35584 / DSM 2162 / JCM 9187 / O7/1)</name>
    <dbReference type="NCBI Taxonomy" id="765177"/>
    <lineage>
        <taxon>Archaea</taxon>
        <taxon>Thermoproteota</taxon>
        <taxon>Thermoprotei</taxon>
        <taxon>Desulfurococcales</taxon>
        <taxon>Desulfurococcaceae</taxon>
        <taxon>Desulfurococcus</taxon>
    </lineage>
</organism>
<dbReference type="Pfam" id="PF12706">
    <property type="entry name" value="Lactamase_B_2"/>
    <property type="match status" value="1"/>
</dbReference>
<name>E8R8S0_DESM0</name>
<feature type="domain" description="Metallo-beta-lactamase" evidence="9">
    <location>
        <begin position="19"/>
        <end position="217"/>
    </location>
</feature>
<dbReference type="SUPFAM" id="SSF56281">
    <property type="entry name" value="Metallo-hydrolase/oxidoreductase"/>
    <property type="match status" value="1"/>
</dbReference>
<dbReference type="GeneID" id="10153281"/>
<feature type="binding site" evidence="8">
    <location>
        <position position="65"/>
    </location>
    <ligand>
        <name>Zn(2+)</name>
        <dbReference type="ChEBI" id="CHEBI:29105"/>
        <label>2</label>
        <note>catalytic</note>
    </ligand>
</feature>
<dbReference type="EC" id="3.1.26.11" evidence="8"/>
<dbReference type="SMART" id="SM00849">
    <property type="entry name" value="Lactamase_B"/>
    <property type="match status" value="1"/>
</dbReference>
<evidence type="ECO:0000256" key="7">
    <source>
        <dbReference type="ARBA" id="ARBA00022833"/>
    </source>
</evidence>
<accession>E8R8S0</accession>
<dbReference type="AlphaFoldDB" id="E8R8S0"/>
<dbReference type="OrthoDB" id="85118at2157"/>
<dbReference type="CDD" id="cd07717">
    <property type="entry name" value="RNaseZ_ZiPD-like_MBL-fold"/>
    <property type="match status" value="1"/>
</dbReference>
<keyword evidence="2 8" id="KW-0819">tRNA processing</keyword>
<protein>
    <recommendedName>
        <fullName evidence="8">Ribonuclease Z</fullName>
        <shortName evidence="8">RNase Z</shortName>
        <ecNumber evidence="8">3.1.26.11</ecNumber>
    </recommendedName>
    <alternativeName>
        <fullName evidence="8">tRNA 3 endonuclease</fullName>
    </alternativeName>
    <alternativeName>
        <fullName evidence="8">tRNase Z</fullName>
    </alternativeName>
</protein>
<keyword evidence="4 8" id="KW-0479">Metal-binding</keyword>
<reference evidence="11" key="1">
    <citation type="submission" date="2010-11" db="EMBL/GenBank/DDBJ databases">
        <title>The complete genome of Desulfurococcus mucosus DSM 2162.</title>
        <authorList>
            <consortium name="US DOE Joint Genome Institute (JGI-PGF)"/>
            <person name="Lucas S."/>
            <person name="Copeland A."/>
            <person name="Lapidus A."/>
            <person name="Bruce D."/>
            <person name="Goodwin L."/>
            <person name="Pitluck S."/>
            <person name="Kyrpides N."/>
            <person name="Mavromatis K."/>
            <person name="Pagani I."/>
            <person name="Ivanova N."/>
            <person name="Ovchinnikova G."/>
            <person name="Chertkov O."/>
            <person name="Held B."/>
            <person name="Brettin T."/>
            <person name="Detter J.C."/>
            <person name="Tapia R."/>
            <person name="Han C."/>
            <person name="Land M."/>
            <person name="Hauser L."/>
            <person name="Markowitz V."/>
            <person name="Cheng J.-F."/>
            <person name="Hugenholtz P."/>
            <person name="Woyke T."/>
            <person name="Wu D."/>
            <person name="Wirth R."/>
            <person name="Bilek Y."/>
            <person name="Hader T."/>
            <person name="Klenk H.-P."/>
            <person name="Eisen J.A."/>
        </authorList>
    </citation>
    <scope>NUCLEOTIDE SEQUENCE [LARGE SCALE GENOMIC DNA]</scope>
    <source>
        <strain evidence="11">ATCC 35584 / DSM 2162 / JCM 9187 / O7/1</strain>
    </source>
</reference>
<dbReference type="HOGENOM" id="CLU_031317_2_1_2"/>